<dbReference type="InterPro" id="IPR043135">
    <property type="entry name" value="Fur_C"/>
</dbReference>
<keyword evidence="3" id="KW-0862">Zinc</keyword>
<comment type="similarity">
    <text evidence="1">Belongs to the Fur family.</text>
</comment>
<dbReference type="InterPro" id="IPR036390">
    <property type="entry name" value="WH_DNA-bd_sf"/>
</dbReference>
<dbReference type="Pfam" id="PF01475">
    <property type="entry name" value="FUR"/>
    <property type="match status" value="1"/>
</dbReference>
<evidence type="ECO:0000256" key="2">
    <source>
        <dbReference type="ARBA" id="ARBA00022491"/>
    </source>
</evidence>
<name>A0ABW9M6A2_9FIRM</name>
<dbReference type="InterPro" id="IPR036388">
    <property type="entry name" value="WH-like_DNA-bd_sf"/>
</dbReference>
<keyword evidence="5" id="KW-0238">DNA-binding</keyword>
<dbReference type="PANTHER" id="PTHR33202:SF8">
    <property type="entry name" value="PEROXIDE-RESPONSIVE REPRESSOR PERR"/>
    <property type="match status" value="1"/>
</dbReference>
<dbReference type="SUPFAM" id="SSF46785">
    <property type="entry name" value="Winged helix' DNA-binding domain"/>
    <property type="match status" value="1"/>
</dbReference>
<accession>A0ABW9M6A2</accession>
<evidence type="ECO:0000313" key="8">
    <source>
        <dbReference type="Proteomes" id="UP001637996"/>
    </source>
</evidence>
<dbReference type="RefSeq" id="WP_410030674.1">
    <property type="nucleotide sequence ID" value="NZ_JBGMEI010000002.1"/>
</dbReference>
<dbReference type="PANTHER" id="PTHR33202">
    <property type="entry name" value="ZINC UPTAKE REGULATION PROTEIN"/>
    <property type="match status" value="1"/>
</dbReference>
<dbReference type="Gene3D" id="3.30.1490.190">
    <property type="match status" value="1"/>
</dbReference>
<keyword evidence="8" id="KW-1185">Reference proteome</keyword>
<evidence type="ECO:0000256" key="1">
    <source>
        <dbReference type="ARBA" id="ARBA00007957"/>
    </source>
</evidence>
<dbReference type="Proteomes" id="UP001637996">
    <property type="component" value="Unassembled WGS sequence"/>
</dbReference>
<dbReference type="InterPro" id="IPR002481">
    <property type="entry name" value="FUR"/>
</dbReference>
<organism evidence="7 8">
    <name type="scientific">Anaerococcus martiniensis</name>
    <dbReference type="NCBI Taxonomy" id="3115615"/>
    <lineage>
        <taxon>Bacteria</taxon>
        <taxon>Bacillati</taxon>
        <taxon>Bacillota</taxon>
        <taxon>Tissierellia</taxon>
        <taxon>Tissierellales</taxon>
        <taxon>Peptoniphilaceae</taxon>
        <taxon>Anaerococcus</taxon>
    </lineage>
</organism>
<evidence type="ECO:0000313" key="7">
    <source>
        <dbReference type="EMBL" id="MFO3664919.1"/>
    </source>
</evidence>
<sequence length="147" mass="17391">MEAKIKEIQNLDYENRIDELKNLLEVNGIRLSHQRLLILDYLALNHTHPTAEKIYTDLKEIDPVISQATVYNTLNLLSNKKIIKELDFNMNSKRYELRKRTHGHFICEDCGKICDFEVIDHREPDELKDYDIQTEEIVYRGLCPNCK</sequence>
<dbReference type="EMBL" id="JBGMEI010000002">
    <property type="protein sequence ID" value="MFO3664919.1"/>
    <property type="molecule type" value="Genomic_DNA"/>
</dbReference>
<reference evidence="7 8" key="1">
    <citation type="journal article" date="2025" name="Anaerobe">
        <title>Description of Anaerococcus kampingiae sp. nov., Anaerococcus groningensis sp. nov., Anaerococcus martiniensis sp. nov., and Anaerococcus cruorum sp. nov., isolated from human clinical specimens.</title>
        <authorList>
            <person name="Boiten K.E."/>
            <person name="Meijer J."/>
            <person name="van Wezel E.M."/>
            <person name="Veloo A.C.M."/>
        </authorList>
    </citation>
    <scope>NUCLEOTIDE SEQUENCE [LARGE SCALE GENOMIC DNA]</scope>
    <source>
        <strain evidence="7 8">ENR0831</strain>
    </source>
</reference>
<evidence type="ECO:0000256" key="6">
    <source>
        <dbReference type="ARBA" id="ARBA00023163"/>
    </source>
</evidence>
<protein>
    <submittedName>
        <fullName evidence="7">Fur family transcriptional regulator</fullName>
    </submittedName>
</protein>
<dbReference type="CDD" id="cd07153">
    <property type="entry name" value="Fur_like"/>
    <property type="match status" value="1"/>
</dbReference>
<proteinExistence type="inferred from homology"/>
<gene>
    <name evidence="7" type="ORF">ACCQ41_01435</name>
</gene>
<evidence type="ECO:0000256" key="5">
    <source>
        <dbReference type="ARBA" id="ARBA00023125"/>
    </source>
</evidence>
<evidence type="ECO:0000256" key="3">
    <source>
        <dbReference type="ARBA" id="ARBA00022833"/>
    </source>
</evidence>
<keyword evidence="6" id="KW-0804">Transcription</keyword>
<keyword evidence="2" id="KW-0678">Repressor</keyword>
<keyword evidence="4" id="KW-0805">Transcription regulation</keyword>
<evidence type="ECO:0000256" key="4">
    <source>
        <dbReference type="ARBA" id="ARBA00023015"/>
    </source>
</evidence>
<comment type="caution">
    <text evidence="7">The sequence shown here is derived from an EMBL/GenBank/DDBJ whole genome shotgun (WGS) entry which is preliminary data.</text>
</comment>
<dbReference type="Gene3D" id="1.10.10.10">
    <property type="entry name" value="Winged helix-like DNA-binding domain superfamily/Winged helix DNA-binding domain"/>
    <property type="match status" value="1"/>
</dbReference>